<protein>
    <submittedName>
        <fullName evidence="1">Uncharacterized protein</fullName>
    </submittedName>
</protein>
<reference evidence="1 2" key="1">
    <citation type="submission" date="2017-01" db="EMBL/GenBank/DDBJ databases">
        <authorList>
            <person name="Mah S.A."/>
            <person name="Swanson W.J."/>
            <person name="Moy G.W."/>
            <person name="Vacquier V.D."/>
        </authorList>
    </citation>
    <scope>NUCLEOTIDE SEQUENCE [LARGE SCALE GENOMIC DNA]</scope>
    <source>
        <strain evidence="1 2">RU36E</strain>
    </source>
</reference>
<accession>A0A1N6XBM5</accession>
<gene>
    <name evidence="1" type="ORF">SAMN05878282_11276</name>
</gene>
<dbReference type="AlphaFoldDB" id="A0A1N6XBM5"/>
<evidence type="ECO:0000313" key="2">
    <source>
        <dbReference type="Proteomes" id="UP000185841"/>
    </source>
</evidence>
<name>A0A1N6XBM5_AQUAC</name>
<organism evidence="1 2">
    <name type="scientific">Aquipseudomonas alcaligenes</name>
    <name type="common">Pseudomonas alcaligenes</name>
    <dbReference type="NCBI Taxonomy" id="43263"/>
    <lineage>
        <taxon>Bacteria</taxon>
        <taxon>Pseudomonadati</taxon>
        <taxon>Pseudomonadota</taxon>
        <taxon>Gammaproteobacteria</taxon>
        <taxon>Pseudomonadales</taxon>
        <taxon>Pseudomonadaceae</taxon>
        <taxon>Aquipseudomonas</taxon>
    </lineage>
</organism>
<evidence type="ECO:0000313" key="1">
    <source>
        <dbReference type="EMBL" id="SIQ99735.1"/>
    </source>
</evidence>
<dbReference type="Proteomes" id="UP000185841">
    <property type="component" value="Unassembled WGS sequence"/>
</dbReference>
<sequence>MMTDAKREAFITEHVSPVCPVPCDFAQGDTVTVLNGMGVEIQGKRILGFVREIDPEWRPKAIVYLDWDCYWFPVEVERLTLESQDVCSSCNSPAESIIGCPDGAELCSQCFEDSNY</sequence>
<proteinExistence type="predicted"/>
<dbReference type="EMBL" id="FTMP01000012">
    <property type="protein sequence ID" value="SIQ99735.1"/>
    <property type="molecule type" value="Genomic_DNA"/>
</dbReference>